<evidence type="ECO:0000313" key="1">
    <source>
        <dbReference type="EMBL" id="RKS84557.1"/>
    </source>
</evidence>
<gene>
    <name evidence="1" type="ORF">DFR51_3650</name>
</gene>
<proteinExistence type="predicted"/>
<dbReference type="RefSeq" id="WP_121053653.1">
    <property type="nucleotide sequence ID" value="NZ_RBWX01000013.1"/>
</dbReference>
<evidence type="ECO:0000313" key="2">
    <source>
        <dbReference type="Proteomes" id="UP000276029"/>
    </source>
</evidence>
<accession>A0ABX9SUI3</accession>
<dbReference type="InterPro" id="IPR010247">
    <property type="entry name" value="HutG_amidohyd"/>
</dbReference>
<reference evidence="1 2" key="1">
    <citation type="submission" date="2018-10" db="EMBL/GenBank/DDBJ databases">
        <title>Genomic Encyclopedia of Type Strains, Phase IV (KMG-IV): sequencing the most valuable type-strain genomes for metagenomic binning, comparative biology and taxonomic classification.</title>
        <authorList>
            <person name="Goeker M."/>
        </authorList>
    </citation>
    <scope>NUCLEOTIDE SEQUENCE [LARGE SCALE GENOMIC DNA]</scope>
    <source>
        <strain evidence="1 2">DSM 19791</strain>
    </source>
</reference>
<sequence>MSFALTPGKAPLILSMPHVGLALPERWRAGLIDPAAATADADYWIDEAYAFARSLGVTIVRAALPRVVIDLNRPPDGASLYPGQATTGLVPLESFDGVPLYHPGAEPGPASIGDRLREVHKPYHDALAAEIARLRGMHERIVLLDCHSIRSHVPRLFEGELPILNLGTHNGRSCARELERRLAALCAASGLSHVVNGRFKGGWITRHYGRPESGVHAVQLELAQRAYMAEPGGPYDPVRAAPLTRTLDQLLAAMIAWAQEQA</sequence>
<dbReference type="EMBL" id="RBWX01000013">
    <property type="protein sequence ID" value="RKS84557.1"/>
    <property type="molecule type" value="Genomic_DNA"/>
</dbReference>
<comment type="caution">
    <text evidence="1">The sequence shown here is derived from an EMBL/GenBank/DDBJ whole genome shotgun (WGS) entry which is preliminary data.</text>
</comment>
<dbReference type="Pfam" id="PF05013">
    <property type="entry name" value="FGase"/>
    <property type="match status" value="1"/>
</dbReference>
<dbReference type="Proteomes" id="UP000276029">
    <property type="component" value="Unassembled WGS sequence"/>
</dbReference>
<keyword evidence="2" id="KW-1185">Reference proteome</keyword>
<organism evidence="1 2">
    <name type="scientific">Sphingosinicella microcystinivorans</name>
    <dbReference type="NCBI Taxonomy" id="335406"/>
    <lineage>
        <taxon>Bacteria</taxon>
        <taxon>Pseudomonadati</taxon>
        <taxon>Pseudomonadota</taxon>
        <taxon>Alphaproteobacteria</taxon>
        <taxon>Sphingomonadales</taxon>
        <taxon>Sphingosinicellaceae</taxon>
        <taxon>Sphingosinicella</taxon>
    </lineage>
</organism>
<dbReference type="SUPFAM" id="SSF53187">
    <property type="entry name" value="Zn-dependent exopeptidases"/>
    <property type="match status" value="1"/>
</dbReference>
<dbReference type="NCBIfam" id="TIGR02017">
    <property type="entry name" value="hutG_amidohyd"/>
    <property type="match status" value="1"/>
</dbReference>
<protein>
    <submittedName>
        <fullName evidence="1">Formiminoglutamase</fullName>
    </submittedName>
</protein>
<dbReference type="Gene3D" id="3.40.630.40">
    <property type="entry name" value="Zn-dependent exopeptidases"/>
    <property type="match status" value="1"/>
</dbReference>
<dbReference type="InterPro" id="IPR007709">
    <property type="entry name" value="N-FG_amidohydro"/>
</dbReference>
<name>A0ABX9SUI3_SPHMI</name>